<dbReference type="PANTHER" id="PTHR43103:SF5">
    <property type="entry name" value="4-EPIMERASE, PUTATIVE (AFU_ORTHOLOGUE AFUA_7G00360)-RELATED"/>
    <property type="match status" value="1"/>
</dbReference>
<evidence type="ECO:0000256" key="2">
    <source>
        <dbReference type="ARBA" id="ARBA00007637"/>
    </source>
</evidence>
<protein>
    <submittedName>
        <fullName evidence="6">Epimerase</fullName>
    </submittedName>
</protein>
<dbReference type="OrthoDB" id="8770295at2"/>
<dbReference type="GO" id="GO:0016491">
    <property type="term" value="F:oxidoreductase activity"/>
    <property type="evidence" value="ECO:0007669"/>
    <property type="project" value="UniProtKB-KW"/>
</dbReference>
<dbReference type="InterPro" id="IPR057326">
    <property type="entry name" value="KR_dom"/>
</dbReference>
<comment type="similarity">
    <text evidence="1">Belongs to the short-chain dehydrogenases/reductases (SDR) family.</text>
</comment>
<dbReference type="Proteomes" id="UP000217771">
    <property type="component" value="Unassembled WGS sequence"/>
</dbReference>
<gene>
    <name evidence="6" type="ORF">CK498_00280</name>
</gene>
<dbReference type="AlphaFoldDB" id="A0A2A2F2L6"/>
<dbReference type="EMBL" id="NSKB01000001">
    <property type="protein sequence ID" value="PAU78855.1"/>
    <property type="molecule type" value="Genomic_DNA"/>
</dbReference>
<keyword evidence="4" id="KW-0520">NAD</keyword>
<proteinExistence type="inferred from homology"/>
<comment type="similarity">
    <text evidence="2">Belongs to the NAD(P)-dependent epimerase/dehydratase family.</text>
</comment>
<dbReference type="PANTHER" id="PTHR43103">
    <property type="entry name" value="NUCLEOSIDE-DIPHOSPHATE-SUGAR EPIMERASE"/>
    <property type="match status" value="1"/>
</dbReference>
<dbReference type="SMART" id="SM00822">
    <property type="entry name" value="PKS_KR"/>
    <property type="match status" value="1"/>
</dbReference>
<accession>A0A2A2F2L6</accession>
<comment type="caution">
    <text evidence="6">The sequence shown here is derived from an EMBL/GenBank/DDBJ whole genome shotgun (WGS) entry which is preliminary data.</text>
</comment>
<evidence type="ECO:0000313" key="7">
    <source>
        <dbReference type="Proteomes" id="UP000217771"/>
    </source>
</evidence>
<keyword evidence="7" id="KW-1185">Reference proteome</keyword>
<dbReference type="InterPro" id="IPR036291">
    <property type="entry name" value="NAD(P)-bd_dom_sf"/>
</dbReference>
<dbReference type="RefSeq" id="WP_095618871.1">
    <property type="nucleotide sequence ID" value="NZ_NSKB01000001.1"/>
</dbReference>
<reference evidence="6 7" key="1">
    <citation type="submission" date="2017-08" db="EMBL/GenBank/DDBJ databases">
        <title>Halomonas alkalisoli sp. nov., isolated from saline alkaline soil.</title>
        <authorList>
            <person name="Wang D."/>
            <person name="Zhang G."/>
        </authorList>
    </citation>
    <scope>NUCLEOTIDE SEQUENCE [LARGE SCALE GENOMIC DNA]</scope>
    <source>
        <strain evidence="6 7">WRN001</strain>
    </source>
</reference>
<dbReference type="SUPFAM" id="SSF51735">
    <property type="entry name" value="NAD(P)-binding Rossmann-fold domains"/>
    <property type="match status" value="1"/>
</dbReference>
<evidence type="ECO:0000256" key="3">
    <source>
        <dbReference type="ARBA" id="ARBA00023002"/>
    </source>
</evidence>
<sequence>MPKTILITGARGRIGSALVSHLDTLDERYDLRLADLDAVDKREIELDITNLAACRDAFKDVDTVIHLAGVPSPEAPFEAILPVNIGGTYNVFRAASDAGVSRVVFASSAQAIEGYPLDVQVRTDMPVRPKNLYGVSKACGEAFAAYFAYQEGVEAVAVRIGAFEQASDWQRMSERDLSAWVDPQDLCELFVRCIEADLREEPFAIVHGISDNRFKRLDLSDSRARLGYEPKADSFSVWRVGLYNASEPA</sequence>
<dbReference type="Pfam" id="PF01370">
    <property type="entry name" value="Epimerase"/>
    <property type="match status" value="1"/>
</dbReference>
<evidence type="ECO:0000259" key="5">
    <source>
        <dbReference type="SMART" id="SM00822"/>
    </source>
</evidence>
<feature type="domain" description="Ketoreductase" evidence="5">
    <location>
        <begin position="3"/>
        <end position="183"/>
    </location>
</feature>
<evidence type="ECO:0000256" key="4">
    <source>
        <dbReference type="ARBA" id="ARBA00023027"/>
    </source>
</evidence>
<name>A0A2A2F2L6_9GAMM</name>
<keyword evidence="3" id="KW-0560">Oxidoreductase</keyword>
<evidence type="ECO:0000256" key="1">
    <source>
        <dbReference type="ARBA" id="ARBA00006484"/>
    </source>
</evidence>
<dbReference type="Gene3D" id="3.40.50.720">
    <property type="entry name" value="NAD(P)-binding Rossmann-like Domain"/>
    <property type="match status" value="1"/>
</dbReference>
<evidence type="ECO:0000313" key="6">
    <source>
        <dbReference type="EMBL" id="PAU78855.1"/>
    </source>
</evidence>
<dbReference type="InterPro" id="IPR001509">
    <property type="entry name" value="Epimerase_deHydtase"/>
</dbReference>
<organism evidence="6 7">
    <name type="scientific">Halomonas salipaludis</name>
    <dbReference type="NCBI Taxonomy" id="2032625"/>
    <lineage>
        <taxon>Bacteria</taxon>
        <taxon>Pseudomonadati</taxon>
        <taxon>Pseudomonadota</taxon>
        <taxon>Gammaproteobacteria</taxon>
        <taxon>Oceanospirillales</taxon>
        <taxon>Halomonadaceae</taxon>
        <taxon>Halomonas</taxon>
    </lineage>
</organism>